<organism evidence="7 8">
    <name type="scientific">Crassostrea virginica</name>
    <name type="common">Eastern oyster</name>
    <dbReference type="NCBI Taxonomy" id="6565"/>
    <lineage>
        <taxon>Eukaryota</taxon>
        <taxon>Metazoa</taxon>
        <taxon>Spiralia</taxon>
        <taxon>Lophotrochozoa</taxon>
        <taxon>Mollusca</taxon>
        <taxon>Bivalvia</taxon>
        <taxon>Autobranchia</taxon>
        <taxon>Pteriomorphia</taxon>
        <taxon>Ostreida</taxon>
        <taxon>Ostreoidea</taxon>
        <taxon>Ostreidae</taxon>
        <taxon>Crassostrea</taxon>
    </lineage>
</organism>
<dbReference type="SUPFAM" id="SSF48652">
    <property type="entry name" value="Tetraspanin"/>
    <property type="match status" value="1"/>
</dbReference>
<feature type="transmembrane region" description="Helical" evidence="6">
    <location>
        <begin position="55"/>
        <end position="80"/>
    </location>
</feature>
<dbReference type="RefSeq" id="XP_022309358.1">
    <property type="nucleotide sequence ID" value="XM_022453650.1"/>
</dbReference>
<dbReference type="InterPro" id="IPR000301">
    <property type="entry name" value="Tetraspanin_animals"/>
</dbReference>
<dbReference type="InterPro" id="IPR018499">
    <property type="entry name" value="Tetraspanin/Peripherin"/>
</dbReference>
<accession>A0A8B8C126</accession>
<reference evidence="7" key="1">
    <citation type="submission" date="2024-06" db="UniProtKB">
        <authorList>
            <consortium name="RefSeq"/>
        </authorList>
    </citation>
    <scope>NUCLEOTIDE SEQUENCE [LARGE SCALE GENOMIC DNA]</scope>
</reference>
<dbReference type="PIRSF" id="PIRSF002419">
    <property type="entry name" value="Tetraspanin"/>
    <property type="match status" value="1"/>
</dbReference>
<dbReference type="InterPro" id="IPR008952">
    <property type="entry name" value="Tetraspanin_EC2_sf"/>
</dbReference>
<reference evidence="8" key="2">
    <citation type="submission" date="2025-08" db="UniProtKB">
        <authorList>
            <consortium name="RefSeq"/>
        </authorList>
    </citation>
    <scope>IDENTIFICATION</scope>
    <source>
        <tissue evidence="8">Whole sample</tissue>
    </source>
</reference>
<evidence type="ECO:0000256" key="3">
    <source>
        <dbReference type="ARBA" id="ARBA00022692"/>
    </source>
</evidence>
<evidence type="ECO:0000256" key="1">
    <source>
        <dbReference type="ARBA" id="ARBA00004141"/>
    </source>
</evidence>
<keyword evidence="5 6" id="KW-0472">Membrane</keyword>
<dbReference type="KEGG" id="cvn:111115068"/>
<dbReference type="GO" id="GO:0005886">
    <property type="term" value="C:plasma membrane"/>
    <property type="evidence" value="ECO:0007669"/>
    <property type="project" value="TreeGrafter"/>
</dbReference>
<dbReference type="PANTHER" id="PTHR19282">
    <property type="entry name" value="TETRASPANIN"/>
    <property type="match status" value="1"/>
</dbReference>
<dbReference type="Proteomes" id="UP000694844">
    <property type="component" value="Chromosome 1"/>
</dbReference>
<evidence type="ECO:0000256" key="6">
    <source>
        <dbReference type="RuleBase" id="RU361218"/>
    </source>
</evidence>
<feature type="transmembrane region" description="Helical" evidence="6">
    <location>
        <begin position="218"/>
        <end position="240"/>
    </location>
</feature>
<keyword evidence="7" id="KW-1185">Reference proteome</keyword>
<dbReference type="PRINTS" id="PR00259">
    <property type="entry name" value="TMFOUR"/>
</dbReference>
<evidence type="ECO:0000256" key="4">
    <source>
        <dbReference type="ARBA" id="ARBA00022989"/>
    </source>
</evidence>
<dbReference type="OrthoDB" id="438211at2759"/>
<comment type="similarity">
    <text evidence="2 6">Belongs to the tetraspanin (TM4SF) family.</text>
</comment>
<dbReference type="CDD" id="cd03127">
    <property type="entry name" value="tetraspanin_LEL"/>
    <property type="match status" value="1"/>
</dbReference>
<evidence type="ECO:0000256" key="2">
    <source>
        <dbReference type="ARBA" id="ARBA00006840"/>
    </source>
</evidence>
<sequence length="252" mass="27408">MGDGCCTSFARCILVVFNIIFVLSGGGILGAGIWLKVDPDSVNIQKLISVDSHDTAISSTAYVLIGFGGVVFLVGFLGCIGGIKQWKWALGMYIFFLVIIFLGEFSGGIMAAVYKSKVDNQLGNTLKKSIAQYKNSSIIREAWDEVQKTLHCCGVTTYEDYQDYAHFNNTWPVPSSCCGGNFTRCTVQARNTTQPSKTNYLYKEGCLNSLQDQLKSNLSIIIGVAIGIAMIQLLGILLACKSCRSSDVDNMV</sequence>
<feature type="transmembrane region" description="Helical" evidence="6">
    <location>
        <begin position="92"/>
        <end position="114"/>
    </location>
</feature>
<dbReference type="PANTHER" id="PTHR19282:SF544">
    <property type="entry name" value="TETRASPANIN"/>
    <property type="match status" value="1"/>
</dbReference>
<keyword evidence="4 6" id="KW-1133">Transmembrane helix</keyword>
<comment type="subcellular location">
    <subcellularLocation>
        <location evidence="1 6">Membrane</location>
        <topology evidence="1 6">Multi-pass membrane protein</topology>
    </subcellularLocation>
</comment>
<protein>
    <recommendedName>
        <fullName evidence="6">Tetraspanin</fullName>
    </recommendedName>
</protein>
<name>A0A8B8C126_CRAVI</name>
<dbReference type="Gene3D" id="1.10.1450.10">
    <property type="entry name" value="Tetraspanin"/>
    <property type="match status" value="1"/>
</dbReference>
<evidence type="ECO:0000313" key="8">
    <source>
        <dbReference type="RefSeq" id="XP_022309358.1"/>
    </source>
</evidence>
<keyword evidence="3 6" id="KW-0812">Transmembrane</keyword>
<proteinExistence type="inferred from homology"/>
<evidence type="ECO:0000256" key="5">
    <source>
        <dbReference type="ARBA" id="ARBA00023136"/>
    </source>
</evidence>
<gene>
    <name evidence="8" type="primary">LOC111115068</name>
</gene>
<evidence type="ECO:0000313" key="7">
    <source>
        <dbReference type="Proteomes" id="UP000694844"/>
    </source>
</evidence>
<feature type="transmembrane region" description="Helical" evidence="6">
    <location>
        <begin position="12"/>
        <end position="35"/>
    </location>
</feature>
<dbReference type="Pfam" id="PF00335">
    <property type="entry name" value="Tetraspanin"/>
    <property type="match status" value="1"/>
</dbReference>
<dbReference type="AlphaFoldDB" id="A0A8B8C126"/>
<dbReference type="GeneID" id="111115068"/>